<dbReference type="Proteomes" id="UP000838160">
    <property type="component" value="Unassembled WGS sequence"/>
</dbReference>
<dbReference type="RefSeq" id="WP_237486374.1">
    <property type="nucleotide sequence ID" value="NZ_CAKLCM010000003.1"/>
</dbReference>
<dbReference type="Gene3D" id="3.40.190.290">
    <property type="match status" value="1"/>
</dbReference>
<dbReference type="SUPFAM" id="SSF53850">
    <property type="entry name" value="Periplasmic binding protein-like II"/>
    <property type="match status" value="1"/>
</dbReference>
<dbReference type="InterPro" id="IPR058163">
    <property type="entry name" value="LysR-type_TF_proteobact-type"/>
</dbReference>
<feature type="domain" description="HTH lysR-type" evidence="5">
    <location>
        <begin position="1"/>
        <end position="59"/>
    </location>
</feature>
<name>A0ABN8DS17_9VIBR</name>
<dbReference type="InterPro" id="IPR036390">
    <property type="entry name" value="WH_DNA-bd_sf"/>
</dbReference>
<dbReference type="InterPro" id="IPR000847">
    <property type="entry name" value="LysR_HTH_N"/>
</dbReference>
<accession>A0ABN8DS17</accession>
<evidence type="ECO:0000256" key="3">
    <source>
        <dbReference type="ARBA" id="ARBA00023125"/>
    </source>
</evidence>
<gene>
    <name evidence="6" type="primary">dmlR_9</name>
    <name evidence="6" type="ORF">VHP8226_03568</name>
</gene>
<keyword evidence="3" id="KW-0238">DNA-binding</keyword>
<dbReference type="Pfam" id="PF00126">
    <property type="entry name" value="HTH_1"/>
    <property type="match status" value="1"/>
</dbReference>
<reference evidence="6" key="1">
    <citation type="submission" date="2021-12" db="EMBL/GenBank/DDBJ databases">
        <authorList>
            <person name="Rodrigo-Torres L."/>
            <person name="Arahal R. D."/>
            <person name="Lucena T."/>
        </authorList>
    </citation>
    <scope>NUCLEOTIDE SEQUENCE</scope>
    <source>
        <strain evidence="6">CECT 8226</strain>
    </source>
</reference>
<dbReference type="PANTHER" id="PTHR30537:SF5">
    <property type="entry name" value="HTH-TYPE TRANSCRIPTIONAL ACTIVATOR TTDR-RELATED"/>
    <property type="match status" value="1"/>
</dbReference>
<evidence type="ECO:0000256" key="2">
    <source>
        <dbReference type="ARBA" id="ARBA00023015"/>
    </source>
</evidence>
<keyword evidence="4" id="KW-0804">Transcription</keyword>
<dbReference type="InterPro" id="IPR005119">
    <property type="entry name" value="LysR_subst-bd"/>
</dbReference>
<keyword evidence="7" id="KW-1185">Reference proteome</keyword>
<proteinExistence type="inferred from homology"/>
<protein>
    <submittedName>
        <fullName evidence="6">HTH-type transcriptional regulator DmlR</fullName>
    </submittedName>
</protein>
<evidence type="ECO:0000313" key="6">
    <source>
        <dbReference type="EMBL" id="CAH0529812.1"/>
    </source>
</evidence>
<dbReference type="Pfam" id="PF03466">
    <property type="entry name" value="LysR_substrate"/>
    <property type="match status" value="1"/>
</dbReference>
<dbReference type="PANTHER" id="PTHR30537">
    <property type="entry name" value="HTH-TYPE TRANSCRIPTIONAL REGULATOR"/>
    <property type="match status" value="1"/>
</dbReference>
<dbReference type="CDD" id="cd08422">
    <property type="entry name" value="PBP2_CrgA_like"/>
    <property type="match status" value="1"/>
</dbReference>
<evidence type="ECO:0000256" key="4">
    <source>
        <dbReference type="ARBA" id="ARBA00023163"/>
    </source>
</evidence>
<organism evidence="6 7">
    <name type="scientific">Vibrio hippocampi</name>
    <dbReference type="NCBI Taxonomy" id="654686"/>
    <lineage>
        <taxon>Bacteria</taxon>
        <taxon>Pseudomonadati</taxon>
        <taxon>Pseudomonadota</taxon>
        <taxon>Gammaproteobacteria</taxon>
        <taxon>Vibrionales</taxon>
        <taxon>Vibrionaceae</taxon>
        <taxon>Vibrio</taxon>
    </lineage>
</organism>
<dbReference type="PROSITE" id="PS50931">
    <property type="entry name" value="HTH_LYSR"/>
    <property type="match status" value="1"/>
</dbReference>
<evidence type="ECO:0000259" key="5">
    <source>
        <dbReference type="PROSITE" id="PS50931"/>
    </source>
</evidence>
<keyword evidence="2" id="KW-0805">Transcription regulation</keyword>
<sequence>MDKLRALKYFAATVEVGSFTLAAKRFGVPASSVSRRVADLEQSLGAQLLTRTTRSVVLTEVGEQYLQQVNAILLHLEQSDQVVRDYQTTPMGVLKISSMVGFGEQVLAPILDEFSERYPDVLLDVVLTDELSKLNRDDVDIAIRGGYAPDERVVAIHLMDNQFIAAASQGYLDKVGVPRSTLELKNHKGLYFKTPIGATPWLSEVNGAWQNVSAPSVLTTNNGKWLTRKAIEGLGILMMPRWALQPYFERGELVELTFDEPLNITENQYLGVYMLYQKLSYATPKVKAAVDFITARVKGSGFVLDNK</sequence>
<evidence type="ECO:0000313" key="7">
    <source>
        <dbReference type="Proteomes" id="UP000838160"/>
    </source>
</evidence>
<comment type="caution">
    <text evidence="6">The sequence shown here is derived from an EMBL/GenBank/DDBJ whole genome shotgun (WGS) entry which is preliminary data.</text>
</comment>
<comment type="similarity">
    <text evidence="1">Belongs to the LysR transcriptional regulatory family.</text>
</comment>
<dbReference type="Gene3D" id="1.10.10.10">
    <property type="entry name" value="Winged helix-like DNA-binding domain superfamily/Winged helix DNA-binding domain"/>
    <property type="match status" value="1"/>
</dbReference>
<dbReference type="SUPFAM" id="SSF46785">
    <property type="entry name" value="Winged helix' DNA-binding domain"/>
    <property type="match status" value="1"/>
</dbReference>
<dbReference type="InterPro" id="IPR036388">
    <property type="entry name" value="WH-like_DNA-bd_sf"/>
</dbReference>
<dbReference type="EMBL" id="CAKLCM010000003">
    <property type="protein sequence ID" value="CAH0529812.1"/>
    <property type="molecule type" value="Genomic_DNA"/>
</dbReference>
<evidence type="ECO:0000256" key="1">
    <source>
        <dbReference type="ARBA" id="ARBA00009437"/>
    </source>
</evidence>